<sequence>MGRTKVVGPAGRYGPRYGVSVRKRVRDILARRYQPHECPFCGSTGTVRRVSVGVWSCRKCGNTWAGAAYTPRSGLAKYFKRYIVRG</sequence>
<evidence type="ECO:0000313" key="5">
    <source>
        <dbReference type="EMBL" id="GBF08674.1"/>
    </source>
</evidence>
<evidence type="ECO:0000256" key="4">
    <source>
        <dbReference type="HAMAP-Rule" id="MF_00327"/>
    </source>
</evidence>
<accession>A0A401H8D8</accession>
<dbReference type="GO" id="GO:0005840">
    <property type="term" value="C:ribosome"/>
    <property type="evidence" value="ECO:0007669"/>
    <property type="project" value="UniProtKB-KW"/>
</dbReference>
<reference evidence="5 6" key="1">
    <citation type="submission" date="2017-02" db="EMBL/GenBank/DDBJ databases">
        <title>isolation and characterization of a novel temperate virus Aeropyrum globular virus 1 infecting hyperthermophilic archaeon Aeropyrum.</title>
        <authorList>
            <person name="Yumiya M."/>
            <person name="Yoshida T."/>
            <person name="Sako Y."/>
        </authorList>
    </citation>
    <scope>NUCLEOTIDE SEQUENCE [LARGE SCALE GENOMIC DNA]</scope>
    <source>
        <strain evidence="5 6">YK1-12-2013</strain>
    </source>
</reference>
<evidence type="ECO:0000256" key="2">
    <source>
        <dbReference type="ARBA" id="ARBA00022980"/>
    </source>
</evidence>
<comment type="similarity">
    <text evidence="4">Belongs to the eukaryotic ribosomal protein eL43 family. Putative zinc-binding subfamily.</text>
</comment>
<dbReference type="OrthoDB" id="372011at2157"/>
<dbReference type="GO" id="GO:0070180">
    <property type="term" value="F:large ribosomal subunit rRNA binding"/>
    <property type="evidence" value="ECO:0007669"/>
    <property type="project" value="UniProtKB-UniRule"/>
</dbReference>
<evidence type="ECO:0000256" key="3">
    <source>
        <dbReference type="ARBA" id="ARBA00023274"/>
    </source>
</evidence>
<dbReference type="Proteomes" id="UP000291213">
    <property type="component" value="Unassembled WGS sequence"/>
</dbReference>
<keyword evidence="4" id="KW-0699">rRNA-binding</keyword>
<keyword evidence="3 4" id="KW-0687">Ribonucleoprotein</keyword>
<comment type="subunit">
    <text evidence="4">Part of the 50S ribosomal subunit.</text>
</comment>
<organism evidence="5 6">
    <name type="scientific">Aeropyrum pernix</name>
    <dbReference type="NCBI Taxonomy" id="56636"/>
    <lineage>
        <taxon>Archaea</taxon>
        <taxon>Thermoproteota</taxon>
        <taxon>Thermoprotei</taxon>
        <taxon>Desulfurococcales</taxon>
        <taxon>Desulfurococcaceae</taxon>
        <taxon>Aeropyrum</taxon>
    </lineage>
</organism>
<dbReference type="GO" id="GO:0006412">
    <property type="term" value="P:translation"/>
    <property type="evidence" value="ECO:0007669"/>
    <property type="project" value="UniProtKB-UniRule"/>
</dbReference>
<dbReference type="Gene3D" id="2.20.25.30">
    <property type="match status" value="1"/>
</dbReference>
<dbReference type="SMR" id="A0A401H8D8"/>
<evidence type="ECO:0000256" key="1">
    <source>
        <dbReference type="ARBA" id="ARBA00022884"/>
    </source>
</evidence>
<dbReference type="InterPro" id="IPR050522">
    <property type="entry name" value="Ribosomal_protein_eL43"/>
</dbReference>
<dbReference type="EMBL" id="BDMD01000016">
    <property type="protein sequence ID" value="GBF08674.1"/>
    <property type="molecule type" value="Genomic_DNA"/>
</dbReference>
<dbReference type="NCBIfam" id="NF003058">
    <property type="entry name" value="PRK03976.1"/>
    <property type="match status" value="1"/>
</dbReference>
<dbReference type="HAMAP" id="MF_00327">
    <property type="entry name" value="Ribosomal_eL43"/>
    <property type="match status" value="1"/>
</dbReference>
<dbReference type="GeneID" id="1446019"/>
<dbReference type="Pfam" id="PF01780">
    <property type="entry name" value="Ribosomal_L37ae"/>
    <property type="match status" value="1"/>
</dbReference>
<dbReference type="GO" id="GO:0003735">
    <property type="term" value="F:structural constituent of ribosome"/>
    <property type="evidence" value="ECO:0007669"/>
    <property type="project" value="InterPro"/>
</dbReference>
<dbReference type="InterPro" id="IPR002674">
    <property type="entry name" value="Ribosomal_eL43"/>
</dbReference>
<gene>
    <name evidence="4" type="primary">rpl37ae</name>
    <name evidence="5" type="ORF">apy_03990</name>
</gene>
<dbReference type="InterPro" id="IPR011332">
    <property type="entry name" value="Ribosomal_zn-bd"/>
</dbReference>
<dbReference type="OMA" id="GPRYGRK"/>
<name>A0A401H8D8_AERPX</name>
<evidence type="ECO:0000313" key="6">
    <source>
        <dbReference type="Proteomes" id="UP000291213"/>
    </source>
</evidence>
<feature type="binding site" evidence="4">
    <location>
        <position position="38"/>
    </location>
    <ligand>
        <name>Zn(2+)</name>
        <dbReference type="ChEBI" id="CHEBI:29105"/>
    </ligand>
</feature>
<proteinExistence type="inferred from homology"/>
<dbReference type="GO" id="GO:0008270">
    <property type="term" value="F:zinc ion binding"/>
    <property type="evidence" value="ECO:0007669"/>
    <property type="project" value="UniProtKB-UniRule"/>
</dbReference>
<dbReference type="GO" id="GO:1990904">
    <property type="term" value="C:ribonucleoprotein complex"/>
    <property type="evidence" value="ECO:0007669"/>
    <property type="project" value="UniProtKB-KW"/>
</dbReference>
<dbReference type="PANTHER" id="PTHR48129">
    <property type="entry name" value="60S RIBOSOMAL PROTEIN L37A"/>
    <property type="match status" value="1"/>
</dbReference>
<comment type="caution">
    <text evidence="5">The sequence shown here is derived from an EMBL/GenBank/DDBJ whole genome shotgun (WGS) entry which is preliminary data.</text>
</comment>
<dbReference type="PANTHER" id="PTHR48129:SF1">
    <property type="entry name" value="LARGE RIBOSOMAL SUBUNIT PROTEIN EL43"/>
    <property type="match status" value="1"/>
</dbReference>
<protein>
    <recommendedName>
        <fullName evidence="4">Large ribosomal subunit protein eL43</fullName>
    </recommendedName>
</protein>
<feature type="binding site" evidence="4">
    <location>
        <position position="57"/>
    </location>
    <ligand>
        <name>Zn(2+)</name>
        <dbReference type="ChEBI" id="CHEBI:29105"/>
    </ligand>
</feature>
<dbReference type="InterPro" id="IPR011331">
    <property type="entry name" value="Ribosomal_eL37/eL43"/>
</dbReference>
<dbReference type="RefSeq" id="WP_010866374.1">
    <property type="nucleotide sequence ID" value="NZ_BDMD01000016.1"/>
</dbReference>
<comment type="function">
    <text evidence="4">Binds to the 23S rRNA.</text>
</comment>
<feature type="binding site" evidence="4">
    <location>
        <position position="41"/>
    </location>
    <ligand>
        <name>Zn(2+)</name>
        <dbReference type="ChEBI" id="CHEBI:29105"/>
    </ligand>
</feature>
<keyword evidence="2 4" id="KW-0689">Ribosomal protein</keyword>
<comment type="caution">
    <text evidence="4">Lacks conserved residue(s) required for the propagation of feature annotation.</text>
</comment>
<feature type="binding site" evidence="4">
    <location>
        <position position="60"/>
    </location>
    <ligand>
        <name>Zn(2+)</name>
        <dbReference type="ChEBI" id="CHEBI:29105"/>
    </ligand>
</feature>
<dbReference type="AlphaFoldDB" id="A0A401H8D8"/>
<dbReference type="SUPFAM" id="SSF57829">
    <property type="entry name" value="Zn-binding ribosomal proteins"/>
    <property type="match status" value="1"/>
</dbReference>
<keyword evidence="1 4" id="KW-0694">RNA-binding</keyword>